<dbReference type="InterPro" id="IPR035126">
    <property type="entry name" value="SCVP"/>
</dbReference>
<dbReference type="Proteomes" id="UP001303046">
    <property type="component" value="Unassembled WGS sequence"/>
</dbReference>
<comment type="caution">
    <text evidence="1">The sequence shown here is derived from an EMBL/GenBank/DDBJ whole genome shotgun (WGS) entry which is preliminary data.</text>
</comment>
<evidence type="ECO:0000313" key="2">
    <source>
        <dbReference type="Proteomes" id="UP001303046"/>
    </source>
</evidence>
<organism evidence="1 2">
    <name type="scientific">Necator americanus</name>
    <name type="common">Human hookworm</name>
    <dbReference type="NCBI Taxonomy" id="51031"/>
    <lineage>
        <taxon>Eukaryota</taxon>
        <taxon>Metazoa</taxon>
        <taxon>Ecdysozoa</taxon>
        <taxon>Nematoda</taxon>
        <taxon>Chromadorea</taxon>
        <taxon>Rhabditida</taxon>
        <taxon>Rhabditina</taxon>
        <taxon>Rhabditomorpha</taxon>
        <taxon>Strongyloidea</taxon>
        <taxon>Ancylostomatidae</taxon>
        <taxon>Bunostominae</taxon>
        <taxon>Necator</taxon>
    </lineage>
</organism>
<gene>
    <name evidence="1" type="primary">Necator_chrIII.g12760</name>
    <name evidence="1" type="ORF">RB195_011993</name>
</gene>
<dbReference type="Pfam" id="PF17619">
    <property type="entry name" value="SCVP"/>
    <property type="match status" value="1"/>
</dbReference>
<sequence length="73" mass="8358">MLKNYARIFDATYDEDLVNVTAKNNNGNLAIVFNVLGMDCDTMKNFTRVAKKNVHFIKSVRVKCEGKPEYVIK</sequence>
<proteinExistence type="predicted"/>
<reference evidence="1 2" key="1">
    <citation type="submission" date="2023-08" db="EMBL/GenBank/DDBJ databases">
        <title>A Necator americanus chromosomal reference genome.</title>
        <authorList>
            <person name="Ilik V."/>
            <person name="Petrzelkova K.J."/>
            <person name="Pardy F."/>
            <person name="Fuh T."/>
            <person name="Niatou-Singa F.S."/>
            <person name="Gouil Q."/>
            <person name="Baker L."/>
            <person name="Ritchie M.E."/>
            <person name="Jex A.R."/>
            <person name="Gazzola D."/>
            <person name="Li H."/>
            <person name="Toshio Fujiwara R."/>
            <person name="Zhan B."/>
            <person name="Aroian R.V."/>
            <person name="Pafco B."/>
            <person name="Schwarz E.M."/>
        </authorList>
    </citation>
    <scope>NUCLEOTIDE SEQUENCE [LARGE SCALE GENOMIC DNA]</scope>
    <source>
        <strain evidence="1 2">Aroian</strain>
        <tissue evidence="1">Whole animal</tissue>
    </source>
</reference>
<protein>
    <submittedName>
        <fullName evidence="1">Uncharacterized protein</fullName>
    </submittedName>
</protein>
<keyword evidence="2" id="KW-1185">Reference proteome</keyword>
<evidence type="ECO:0000313" key="1">
    <source>
        <dbReference type="EMBL" id="KAK6745603.1"/>
    </source>
</evidence>
<accession>A0ABR1D503</accession>
<dbReference type="EMBL" id="JAVFWL010000003">
    <property type="protein sequence ID" value="KAK6745603.1"/>
    <property type="molecule type" value="Genomic_DNA"/>
</dbReference>
<name>A0ABR1D503_NECAM</name>